<proteinExistence type="predicted"/>
<feature type="region of interest" description="Disordered" evidence="1">
    <location>
        <begin position="32"/>
        <end position="67"/>
    </location>
</feature>
<protein>
    <submittedName>
        <fullName evidence="2">Uncharacterized protein</fullName>
    </submittedName>
</protein>
<reference evidence="3" key="1">
    <citation type="journal article" date="2015" name="J. Biotechnol.">
        <title>The structure of the Cyberlindnera jadinii genome and its relation to Candida utilis analyzed by the occurrence of single nucleotide polymorphisms.</title>
        <authorList>
            <person name="Rupp O."/>
            <person name="Brinkrolf K."/>
            <person name="Buerth C."/>
            <person name="Kunigo M."/>
            <person name="Schneider J."/>
            <person name="Jaenicke S."/>
            <person name="Goesmann A."/>
            <person name="Puehler A."/>
            <person name="Jaeger K.-E."/>
            <person name="Ernst J.F."/>
        </authorList>
    </citation>
    <scope>NUCLEOTIDE SEQUENCE [LARGE SCALE GENOMIC DNA]</scope>
    <source>
        <strain evidence="3">ATCC 18201 / CBS 1600 / BCRC 20928 / JCM 3617 / NBRC 0987 / NRRL Y-1542</strain>
    </source>
</reference>
<sequence length="67" mass="7894">MSSRLSKRYRFSLFVLSIEHVKLIVCYQNSQTCKAKNDRKEKKKQPLPTGNETVQNHTREDAKAQER</sequence>
<evidence type="ECO:0000313" key="3">
    <source>
        <dbReference type="Proteomes" id="UP000038830"/>
    </source>
</evidence>
<dbReference type="EMBL" id="CDQK01000007">
    <property type="protein sequence ID" value="CEP24832.1"/>
    <property type="molecule type" value="Genomic_DNA"/>
</dbReference>
<dbReference type="AlphaFoldDB" id="A0A0H5C9T5"/>
<evidence type="ECO:0000256" key="1">
    <source>
        <dbReference type="SAM" id="MobiDB-lite"/>
    </source>
</evidence>
<accession>A0A0H5C9T5</accession>
<dbReference type="Proteomes" id="UP000038830">
    <property type="component" value="Unassembled WGS sequence"/>
</dbReference>
<organism evidence="2 3">
    <name type="scientific">Cyberlindnera jadinii (strain ATCC 18201 / CBS 1600 / BCRC 20928 / JCM 3617 / NBRC 0987 / NRRL Y-1542)</name>
    <name type="common">Torula yeast</name>
    <name type="synonym">Candida utilis</name>
    <dbReference type="NCBI Taxonomy" id="983966"/>
    <lineage>
        <taxon>Eukaryota</taxon>
        <taxon>Fungi</taxon>
        <taxon>Dikarya</taxon>
        <taxon>Ascomycota</taxon>
        <taxon>Saccharomycotina</taxon>
        <taxon>Saccharomycetes</taxon>
        <taxon>Phaffomycetales</taxon>
        <taxon>Phaffomycetaceae</taxon>
        <taxon>Cyberlindnera</taxon>
    </lineage>
</organism>
<feature type="compositionally biased region" description="Basic and acidic residues" evidence="1">
    <location>
        <begin position="57"/>
        <end position="67"/>
    </location>
</feature>
<name>A0A0H5C9T5_CYBJN</name>
<evidence type="ECO:0000313" key="2">
    <source>
        <dbReference type="EMBL" id="CEP24832.1"/>
    </source>
</evidence>
<gene>
    <name evidence="2" type="ORF">BN1211_5756</name>
</gene>